<proteinExistence type="predicted"/>
<dbReference type="InterPro" id="IPR003749">
    <property type="entry name" value="ThiS/MoaD-like"/>
</dbReference>
<dbReference type="EMBL" id="BARW01018557">
    <property type="protein sequence ID" value="GAJ00271.1"/>
    <property type="molecule type" value="Genomic_DNA"/>
</dbReference>
<name>X1UK44_9ZZZZ</name>
<feature type="non-terminal residue" evidence="1">
    <location>
        <position position="100"/>
    </location>
</feature>
<sequence>MNHVTVEIWLWLGKELGEDFKSLSEMRSLKEESVEEGTTIRQLLGSLARCYPTIAQNIFDPRVKEVYSHVVVNYNDQVISPYVVHKQALRNGDKSRFFLC</sequence>
<reference evidence="1" key="1">
    <citation type="journal article" date="2014" name="Front. Microbiol.">
        <title>High frequency of phylogenetically diverse reductive dehalogenase-homologous genes in deep subseafloor sedimentary metagenomes.</title>
        <authorList>
            <person name="Kawai M."/>
            <person name="Futagami T."/>
            <person name="Toyoda A."/>
            <person name="Takaki Y."/>
            <person name="Nishi S."/>
            <person name="Hori S."/>
            <person name="Arai W."/>
            <person name="Tsubouchi T."/>
            <person name="Morono Y."/>
            <person name="Uchiyama I."/>
            <person name="Ito T."/>
            <person name="Fujiyama A."/>
            <person name="Inagaki F."/>
            <person name="Takami H."/>
        </authorList>
    </citation>
    <scope>NUCLEOTIDE SEQUENCE</scope>
    <source>
        <strain evidence="1">Expedition CK06-06</strain>
    </source>
</reference>
<organism evidence="1">
    <name type="scientific">marine sediment metagenome</name>
    <dbReference type="NCBI Taxonomy" id="412755"/>
    <lineage>
        <taxon>unclassified sequences</taxon>
        <taxon>metagenomes</taxon>
        <taxon>ecological metagenomes</taxon>
    </lineage>
</organism>
<accession>X1UK44</accession>
<dbReference type="Pfam" id="PF02597">
    <property type="entry name" value="ThiS"/>
    <property type="match status" value="1"/>
</dbReference>
<dbReference type="AlphaFoldDB" id="X1UK44"/>
<comment type="caution">
    <text evidence="1">The sequence shown here is derived from an EMBL/GenBank/DDBJ whole genome shotgun (WGS) entry which is preliminary data.</text>
</comment>
<protein>
    <submittedName>
        <fullName evidence="1">Uncharacterized protein</fullName>
    </submittedName>
</protein>
<dbReference type="SUPFAM" id="SSF54285">
    <property type="entry name" value="MoaD/ThiS"/>
    <property type="match status" value="1"/>
</dbReference>
<dbReference type="Gene3D" id="3.10.20.30">
    <property type="match status" value="1"/>
</dbReference>
<evidence type="ECO:0000313" key="1">
    <source>
        <dbReference type="EMBL" id="GAJ00271.1"/>
    </source>
</evidence>
<dbReference type="InterPro" id="IPR016155">
    <property type="entry name" value="Mopterin_synth/thiamin_S_b"/>
</dbReference>
<gene>
    <name evidence="1" type="ORF">S12H4_31748</name>
</gene>
<dbReference type="InterPro" id="IPR012675">
    <property type="entry name" value="Beta-grasp_dom_sf"/>
</dbReference>